<sequence length="125" mass="13241">SVAYGFSDLFTFSYTAATDNLVVHGTNSLSPSISFLPFAVDYDGNLGVIAGFLDNGRNSRVKYYTGIILFSISASTAIATPISSWNYSASATSWQSGLTNVGADQYAAKFDMSVSINPIATQVLV</sequence>
<gene>
    <name evidence="1" type="ORF">OKA104_LOCUS54340</name>
</gene>
<feature type="non-terminal residue" evidence="1">
    <location>
        <position position="125"/>
    </location>
</feature>
<evidence type="ECO:0000313" key="1">
    <source>
        <dbReference type="EMBL" id="CAF4454409.1"/>
    </source>
</evidence>
<reference evidence="1" key="1">
    <citation type="submission" date="2021-02" db="EMBL/GenBank/DDBJ databases">
        <authorList>
            <person name="Nowell W R."/>
        </authorList>
    </citation>
    <scope>NUCLEOTIDE SEQUENCE</scope>
</reference>
<dbReference type="Proteomes" id="UP000663881">
    <property type="component" value="Unassembled WGS sequence"/>
</dbReference>
<dbReference type="AlphaFoldDB" id="A0A820SRC3"/>
<feature type="non-terminal residue" evidence="1">
    <location>
        <position position="1"/>
    </location>
</feature>
<accession>A0A820SRC3</accession>
<organism evidence="1 2">
    <name type="scientific">Adineta steineri</name>
    <dbReference type="NCBI Taxonomy" id="433720"/>
    <lineage>
        <taxon>Eukaryota</taxon>
        <taxon>Metazoa</taxon>
        <taxon>Spiralia</taxon>
        <taxon>Gnathifera</taxon>
        <taxon>Rotifera</taxon>
        <taxon>Eurotatoria</taxon>
        <taxon>Bdelloidea</taxon>
        <taxon>Adinetida</taxon>
        <taxon>Adinetidae</taxon>
        <taxon>Adineta</taxon>
    </lineage>
</organism>
<dbReference type="EMBL" id="CAJOAY010035971">
    <property type="protein sequence ID" value="CAF4454409.1"/>
    <property type="molecule type" value="Genomic_DNA"/>
</dbReference>
<name>A0A820SRC3_9BILA</name>
<evidence type="ECO:0000313" key="2">
    <source>
        <dbReference type="Proteomes" id="UP000663881"/>
    </source>
</evidence>
<proteinExistence type="predicted"/>
<protein>
    <submittedName>
        <fullName evidence="1">Uncharacterized protein</fullName>
    </submittedName>
</protein>
<comment type="caution">
    <text evidence="1">The sequence shown here is derived from an EMBL/GenBank/DDBJ whole genome shotgun (WGS) entry which is preliminary data.</text>
</comment>